<feature type="chain" id="PRO_5042937176" description="Secreted protein" evidence="2">
    <location>
        <begin position="24"/>
        <end position="85"/>
    </location>
</feature>
<evidence type="ECO:0000313" key="4">
    <source>
        <dbReference type="Proteomes" id="UP001374579"/>
    </source>
</evidence>
<reference evidence="3 4" key="1">
    <citation type="submission" date="2024-02" db="EMBL/GenBank/DDBJ databases">
        <title>Chromosome-scale genome assembly of the rough periwinkle Littorina saxatilis.</title>
        <authorList>
            <person name="De Jode A."/>
            <person name="Faria R."/>
            <person name="Formenti G."/>
            <person name="Sims Y."/>
            <person name="Smith T.P."/>
            <person name="Tracey A."/>
            <person name="Wood J.M.D."/>
            <person name="Zagrodzka Z.B."/>
            <person name="Johannesson K."/>
            <person name="Butlin R.K."/>
            <person name="Leder E.H."/>
        </authorList>
    </citation>
    <scope>NUCLEOTIDE SEQUENCE [LARGE SCALE GENOMIC DNA]</scope>
    <source>
        <strain evidence="3">Snail1</strain>
        <tissue evidence="3">Muscle</tissue>
    </source>
</reference>
<dbReference type="Proteomes" id="UP001374579">
    <property type="component" value="Unassembled WGS sequence"/>
</dbReference>
<feature type="signal peptide" evidence="2">
    <location>
        <begin position="1"/>
        <end position="23"/>
    </location>
</feature>
<gene>
    <name evidence="3" type="ORF">V1264_005150</name>
</gene>
<protein>
    <recommendedName>
        <fullName evidence="5">Secreted protein</fullName>
    </recommendedName>
</protein>
<keyword evidence="2" id="KW-0732">Signal</keyword>
<proteinExistence type="predicted"/>
<dbReference type="EMBL" id="JBAMIC010000014">
    <property type="protein sequence ID" value="KAK7095785.1"/>
    <property type="molecule type" value="Genomic_DNA"/>
</dbReference>
<sequence length="85" mass="10396">MYARCLFPFLLLILIAGENLILSDDRVYPSSRRLNSFEKLNRRTHRTHRRTYDRRYKNKTKAEETIEETWEPPPPEEPESWWSGW</sequence>
<feature type="region of interest" description="Disordered" evidence="1">
    <location>
        <begin position="45"/>
        <end position="85"/>
    </location>
</feature>
<organism evidence="3 4">
    <name type="scientific">Littorina saxatilis</name>
    <dbReference type="NCBI Taxonomy" id="31220"/>
    <lineage>
        <taxon>Eukaryota</taxon>
        <taxon>Metazoa</taxon>
        <taxon>Spiralia</taxon>
        <taxon>Lophotrochozoa</taxon>
        <taxon>Mollusca</taxon>
        <taxon>Gastropoda</taxon>
        <taxon>Caenogastropoda</taxon>
        <taxon>Littorinimorpha</taxon>
        <taxon>Littorinoidea</taxon>
        <taxon>Littorinidae</taxon>
        <taxon>Littorina</taxon>
    </lineage>
</organism>
<name>A0AAN9B0U1_9CAEN</name>
<evidence type="ECO:0000256" key="2">
    <source>
        <dbReference type="SAM" id="SignalP"/>
    </source>
</evidence>
<evidence type="ECO:0000256" key="1">
    <source>
        <dbReference type="SAM" id="MobiDB-lite"/>
    </source>
</evidence>
<dbReference type="AlphaFoldDB" id="A0AAN9B0U1"/>
<comment type="caution">
    <text evidence="3">The sequence shown here is derived from an EMBL/GenBank/DDBJ whole genome shotgun (WGS) entry which is preliminary data.</text>
</comment>
<accession>A0AAN9B0U1</accession>
<keyword evidence="4" id="KW-1185">Reference proteome</keyword>
<evidence type="ECO:0000313" key="3">
    <source>
        <dbReference type="EMBL" id="KAK7095785.1"/>
    </source>
</evidence>
<feature type="compositionally biased region" description="Acidic residues" evidence="1">
    <location>
        <begin position="65"/>
        <end position="79"/>
    </location>
</feature>
<feature type="compositionally biased region" description="Basic residues" evidence="1">
    <location>
        <begin position="45"/>
        <end position="59"/>
    </location>
</feature>
<evidence type="ECO:0008006" key="5">
    <source>
        <dbReference type="Google" id="ProtNLM"/>
    </source>
</evidence>